<organism evidence="2 3">
    <name type="scientific">Paenibacillus naphthalenovorans</name>
    <dbReference type="NCBI Taxonomy" id="162209"/>
    <lineage>
        <taxon>Bacteria</taxon>
        <taxon>Bacillati</taxon>
        <taxon>Bacillota</taxon>
        <taxon>Bacilli</taxon>
        <taxon>Bacillales</taxon>
        <taxon>Paenibacillaceae</taxon>
        <taxon>Paenibacillus</taxon>
    </lineage>
</organism>
<keyword evidence="3" id="KW-1185">Reference proteome</keyword>
<dbReference type="RefSeq" id="WP_062408240.1">
    <property type="nucleotide sequence ID" value="NZ_CP013652.1"/>
</dbReference>
<keyword evidence="2" id="KW-0808">Transferase</keyword>
<dbReference type="PATRIC" id="fig|162209.4.peg.1583"/>
<dbReference type="AlphaFoldDB" id="A0A0U2W3A8"/>
<dbReference type="KEGG" id="pnp:IJ22_14930"/>
<dbReference type="GO" id="GO:0016740">
    <property type="term" value="F:transferase activity"/>
    <property type="evidence" value="ECO:0007669"/>
    <property type="project" value="UniProtKB-KW"/>
</dbReference>
<protein>
    <submittedName>
        <fullName evidence="2">Nucleotide-diphospho-sugar transferase</fullName>
    </submittedName>
</protein>
<dbReference type="Pfam" id="PF00535">
    <property type="entry name" value="Glycos_transf_2"/>
    <property type="match status" value="1"/>
</dbReference>
<evidence type="ECO:0000259" key="1">
    <source>
        <dbReference type="Pfam" id="PF00535"/>
    </source>
</evidence>
<dbReference type="OrthoDB" id="396512at2"/>
<gene>
    <name evidence="2" type="ORF">IJ22_14930</name>
</gene>
<dbReference type="PANTHER" id="PTHR43685">
    <property type="entry name" value="GLYCOSYLTRANSFERASE"/>
    <property type="match status" value="1"/>
</dbReference>
<dbReference type="SUPFAM" id="SSF53448">
    <property type="entry name" value="Nucleotide-diphospho-sugar transferases"/>
    <property type="match status" value="1"/>
</dbReference>
<dbReference type="Proteomes" id="UP000061660">
    <property type="component" value="Chromosome"/>
</dbReference>
<sequence>MKVTVVITLYNKEKFIDRAIQSVLHQTHSNWTLIIINDASTDHSLAKIEPYLKDRRIKCITLKRNLGQAHALNYALTQIETSHFIQLDADDWLDQAALGQMVDAAGAFAHAGLIYANNIVYWENEAGKVIKQEPIVLRQYTDRYDLLKHMNHTLLPRFYLTQAVRDIGGWLSQKKEDIYSEDVQILLRLSAKYPMVWLNQFLYHRRKYAQNIRAFETSRPMRWKYRYDLYNQMLREWGNEYRAIWKKDGDAYILVDLVPNK</sequence>
<evidence type="ECO:0000313" key="2">
    <source>
        <dbReference type="EMBL" id="ALS21869.1"/>
    </source>
</evidence>
<dbReference type="InterPro" id="IPR001173">
    <property type="entry name" value="Glyco_trans_2-like"/>
</dbReference>
<dbReference type="STRING" id="162209.IJ22_14930"/>
<accession>A0A0U2W3A8</accession>
<dbReference type="CDD" id="cd00761">
    <property type="entry name" value="Glyco_tranf_GTA_type"/>
    <property type="match status" value="1"/>
</dbReference>
<evidence type="ECO:0000313" key="3">
    <source>
        <dbReference type="Proteomes" id="UP000061660"/>
    </source>
</evidence>
<reference evidence="2 3" key="2">
    <citation type="journal article" date="2016" name="Genome Announc.">
        <title>Complete Genome Sequences of Two Interactive Moderate Thermophiles, Paenibacillus napthalenovorans 32O-Y and Paenibacillus sp. 32O-W.</title>
        <authorList>
            <person name="Butler R.R.III."/>
            <person name="Wang J."/>
            <person name="Stark B.C."/>
            <person name="Pombert J.F."/>
        </authorList>
    </citation>
    <scope>NUCLEOTIDE SEQUENCE [LARGE SCALE GENOMIC DNA]</scope>
    <source>
        <strain evidence="2 3">32O-Y</strain>
    </source>
</reference>
<name>A0A0U2W3A8_9BACL</name>
<dbReference type="PANTHER" id="PTHR43685:SF2">
    <property type="entry name" value="GLYCOSYLTRANSFERASE 2-LIKE DOMAIN-CONTAINING PROTEIN"/>
    <property type="match status" value="1"/>
</dbReference>
<proteinExistence type="predicted"/>
<dbReference type="EMBL" id="CP013652">
    <property type="protein sequence ID" value="ALS21869.1"/>
    <property type="molecule type" value="Genomic_DNA"/>
</dbReference>
<feature type="domain" description="Glycosyltransferase 2-like" evidence="1">
    <location>
        <begin position="4"/>
        <end position="149"/>
    </location>
</feature>
<reference evidence="3" key="1">
    <citation type="submission" date="2015-12" db="EMBL/GenBank/DDBJ databases">
        <title>Complete genome sequences of two moderately thermophilic Paenibacillus species.</title>
        <authorList>
            <person name="Butler R.III."/>
            <person name="Wang J."/>
            <person name="Stark B.C."/>
            <person name="Pombert J.-F."/>
        </authorList>
    </citation>
    <scope>NUCLEOTIDE SEQUENCE [LARGE SCALE GENOMIC DNA]</scope>
    <source>
        <strain evidence="3">32O-Y</strain>
    </source>
</reference>
<dbReference type="InterPro" id="IPR029044">
    <property type="entry name" value="Nucleotide-diphossugar_trans"/>
</dbReference>
<dbReference type="InterPro" id="IPR050834">
    <property type="entry name" value="Glycosyltransf_2"/>
</dbReference>
<dbReference type="Gene3D" id="3.90.550.10">
    <property type="entry name" value="Spore Coat Polysaccharide Biosynthesis Protein SpsA, Chain A"/>
    <property type="match status" value="1"/>
</dbReference>